<proteinExistence type="predicted"/>
<keyword evidence="2" id="KW-1185">Reference proteome</keyword>
<reference evidence="1" key="2">
    <citation type="journal article" date="2023" name="BMC Genomics">
        <title>Pest status, molecular evolution, and epigenetic factors derived from the genome assembly of Frankliniella fusca, a thysanopteran phytovirus vector.</title>
        <authorList>
            <person name="Catto M.A."/>
            <person name="Labadie P.E."/>
            <person name="Jacobson A.L."/>
            <person name="Kennedy G.G."/>
            <person name="Srinivasan R."/>
            <person name="Hunt B.G."/>
        </authorList>
    </citation>
    <scope>NUCLEOTIDE SEQUENCE</scope>
    <source>
        <strain evidence="1">PL_HMW_Pooled</strain>
    </source>
</reference>
<reference evidence="1" key="1">
    <citation type="submission" date="2021-07" db="EMBL/GenBank/DDBJ databases">
        <authorList>
            <person name="Catto M.A."/>
            <person name="Jacobson A."/>
            <person name="Kennedy G."/>
            <person name="Labadie P."/>
            <person name="Hunt B.G."/>
            <person name="Srinivasan R."/>
        </authorList>
    </citation>
    <scope>NUCLEOTIDE SEQUENCE</scope>
    <source>
        <strain evidence="1">PL_HMW_Pooled</strain>
        <tissue evidence="1">Head</tissue>
    </source>
</reference>
<name>A0AAE1HHF5_9NEOP</name>
<dbReference type="EMBL" id="JAHWGI010001033">
    <property type="protein sequence ID" value="KAK3921254.1"/>
    <property type="molecule type" value="Genomic_DNA"/>
</dbReference>
<evidence type="ECO:0000313" key="1">
    <source>
        <dbReference type="EMBL" id="KAK3921254.1"/>
    </source>
</evidence>
<organism evidence="1 2">
    <name type="scientific">Frankliniella fusca</name>
    <dbReference type="NCBI Taxonomy" id="407009"/>
    <lineage>
        <taxon>Eukaryota</taxon>
        <taxon>Metazoa</taxon>
        <taxon>Ecdysozoa</taxon>
        <taxon>Arthropoda</taxon>
        <taxon>Hexapoda</taxon>
        <taxon>Insecta</taxon>
        <taxon>Pterygota</taxon>
        <taxon>Neoptera</taxon>
        <taxon>Paraneoptera</taxon>
        <taxon>Thysanoptera</taxon>
        <taxon>Terebrantia</taxon>
        <taxon>Thripoidea</taxon>
        <taxon>Thripidae</taxon>
        <taxon>Frankliniella</taxon>
    </lineage>
</organism>
<evidence type="ECO:0000313" key="2">
    <source>
        <dbReference type="Proteomes" id="UP001219518"/>
    </source>
</evidence>
<protein>
    <submittedName>
        <fullName evidence="1">Beta-monoglucosyldiacylglycerol synthase</fullName>
    </submittedName>
</protein>
<gene>
    <name evidence="1" type="ORF">KUF71_010469</name>
</gene>
<dbReference type="AlphaFoldDB" id="A0AAE1HHF5"/>
<accession>A0AAE1HHF5</accession>
<comment type="caution">
    <text evidence="1">The sequence shown here is derived from an EMBL/GenBank/DDBJ whole genome shotgun (WGS) entry which is preliminary data.</text>
</comment>
<dbReference type="Proteomes" id="UP001219518">
    <property type="component" value="Unassembled WGS sequence"/>
</dbReference>
<sequence>METSAICRIEIINFVFISDFKIKTNWSSYGNVLSFVFLNISDKYATMQKLKVAQKFSVETAFVVLLLVQTPFGL</sequence>